<dbReference type="PROSITE" id="PS50297">
    <property type="entry name" value="ANK_REP_REGION"/>
    <property type="match status" value="1"/>
</dbReference>
<dbReference type="AlphaFoldDB" id="A0A225V3U6"/>
<dbReference type="Gene3D" id="1.25.40.20">
    <property type="entry name" value="Ankyrin repeat-containing domain"/>
    <property type="match status" value="1"/>
</dbReference>
<keyword evidence="3" id="KW-1185">Reference proteome</keyword>
<comment type="caution">
    <text evidence="2">The sequence shown here is derived from an EMBL/GenBank/DDBJ whole genome shotgun (WGS) entry which is preliminary data.</text>
</comment>
<dbReference type="InterPro" id="IPR002110">
    <property type="entry name" value="Ankyrin_rpt"/>
</dbReference>
<proteinExistence type="predicted"/>
<evidence type="ECO:0000256" key="1">
    <source>
        <dbReference type="PROSITE-ProRule" id="PRU00023"/>
    </source>
</evidence>
<evidence type="ECO:0000313" key="3">
    <source>
        <dbReference type="Proteomes" id="UP000198211"/>
    </source>
</evidence>
<dbReference type="Proteomes" id="UP000198211">
    <property type="component" value="Unassembled WGS sequence"/>
</dbReference>
<dbReference type="InterPro" id="IPR036770">
    <property type="entry name" value="Ankyrin_rpt-contain_sf"/>
</dbReference>
<dbReference type="SMART" id="SM00248">
    <property type="entry name" value="ANK"/>
    <property type="match status" value="1"/>
</dbReference>
<dbReference type="SUPFAM" id="SSF48403">
    <property type="entry name" value="Ankyrin repeat"/>
    <property type="match status" value="1"/>
</dbReference>
<dbReference type="STRING" id="4795.A0A225V3U6"/>
<feature type="repeat" description="ANK" evidence="1">
    <location>
        <begin position="56"/>
        <end position="88"/>
    </location>
</feature>
<sequence length="364" mass="40886">MKEVDRSGELLALCYRGQWPKAAEILHDENLTEVLLFLMANAPRELMKINTSMQKDGKTLLHLALESNNLRFIYELLSAGADVTVADKKGVKPMDIMTWTAVVHPTIMAPLQDNILHLQQQNELRRECTSALDKITNSLQCDEQSLLTKAGETKDDVSAAQTFRAEIDEQIRRAEVTDRELTTCIEAEEVKLQWIREEVARLHTQNGTADQEVAEINEETEKLVAASAALRTQHDIQTQGRDKVAAQCAIKCEMIGMLRQFPGNEALQTRALRALLIMLLTSTMTNSYGLAKWRTKELVEELLVACTLITADSPPISDQVYRTTADVYNCLGLAPQLNDTDRKSKWDMRDCGWLSDIANNSVLL</sequence>
<organism evidence="2 3">
    <name type="scientific">Phytophthora megakarya</name>
    <dbReference type="NCBI Taxonomy" id="4795"/>
    <lineage>
        <taxon>Eukaryota</taxon>
        <taxon>Sar</taxon>
        <taxon>Stramenopiles</taxon>
        <taxon>Oomycota</taxon>
        <taxon>Peronosporomycetes</taxon>
        <taxon>Peronosporales</taxon>
        <taxon>Peronosporaceae</taxon>
        <taxon>Phytophthora</taxon>
    </lineage>
</organism>
<dbReference type="PROSITE" id="PS50088">
    <property type="entry name" value="ANK_REPEAT"/>
    <property type="match status" value="1"/>
</dbReference>
<evidence type="ECO:0000313" key="2">
    <source>
        <dbReference type="EMBL" id="OWY99079.1"/>
    </source>
</evidence>
<dbReference type="Pfam" id="PF00023">
    <property type="entry name" value="Ank"/>
    <property type="match status" value="1"/>
</dbReference>
<reference evidence="3" key="1">
    <citation type="submission" date="2017-03" db="EMBL/GenBank/DDBJ databases">
        <title>Phytopthora megakarya and P. palmivora, two closely related causual agents of cacao black pod achieved similar genome size and gene model numbers by different mechanisms.</title>
        <authorList>
            <person name="Ali S."/>
            <person name="Shao J."/>
            <person name="Larry D.J."/>
            <person name="Kronmiller B."/>
            <person name="Shen D."/>
            <person name="Strem M.D."/>
            <person name="Melnick R.L."/>
            <person name="Guiltinan M.J."/>
            <person name="Tyler B.M."/>
            <person name="Meinhardt L.W."/>
            <person name="Bailey B.A."/>
        </authorList>
    </citation>
    <scope>NUCLEOTIDE SEQUENCE [LARGE SCALE GENOMIC DNA]</scope>
    <source>
        <strain evidence="3">zdho120</strain>
    </source>
</reference>
<gene>
    <name evidence="2" type="ORF">PHMEG_00029989</name>
</gene>
<dbReference type="EMBL" id="NBNE01008812">
    <property type="protein sequence ID" value="OWY99079.1"/>
    <property type="molecule type" value="Genomic_DNA"/>
</dbReference>
<name>A0A225V3U6_9STRA</name>
<accession>A0A225V3U6</accession>
<keyword evidence="1" id="KW-0040">ANK repeat</keyword>
<protein>
    <submittedName>
        <fullName evidence="2">Uncharacterized protein</fullName>
    </submittedName>
</protein>
<dbReference type="OrthoDB" id="539213at2759"/>